<proteinExistence type="predicted"/>
<dbReference type="AlphaFoldDB" id="X1G5C2"/>
<dbReference type="EMBL" id="BARU01018152">
    <property type="protein sequence ID" value="GAH53106.1"/>
    <property type="molecule type" value="Genomic_DNA"/>
</dbReference>
<evidence type="ECO:0000313" key="1">
    <source>
        <dbReference type="EMBL" id="GAH53106.1"/>
    </source>
</evidence>
<dbReference type="Pfam" id="PF13424">
    <property type="entry name" value="TPR_12"/>
    <property type="match status" value="1"/>
</dbReference>
<dbReference type="Pfam" id="PF13174">
    <property type="entry name" value="TPR_6"/>
    <property type="match status" value="1"/>
</dbReference>
<comment type="caution">
    <text evidence="1">The sequence shown here is derived from an EMBL/GenBank/DDBJ whole genome shotgun (WGS) entry which is preliminary data.</text>
</comment>
<reference evidence="1" key="1">
    <citation type="journal article" date="2014" name="Front. Microbiol.">
        <title>High frequency of phylogenetically diverse reductive dehalogenase-homologous genes in deep subseafloor sedimentary metagenomes.</title>
        <authorList>
            <person name="Kawai M."/>
            <person name="Futagami T."/>
            <person name="Toyoda A."/>
            <person name="Takaki Y."/>
            <person name="Nishi S."/>
            <person name="Hori S."/>
            <person name="Arai W."/>
            <person name="Tsubouchi T."/>
            <person name="Morono Y."/>
            <person name="Uchiyama I."/>
            <person name="Ito T."/>
            <person name="Fujiyama A."/>
            <person name="Inagaki F."/>
            <person name="Takami H."/>
        </authorList>
    </citation>
    <scope>NUCLEOTIDE SEQUENCE</scope>
    <source>
        <strain evidence="1">Expedition CK06-06</strain>
    </source>
</reference>
<dbReference type="SUPFAM" id="SSF48452">
    <property type="entry name" value="TPR-like"/>
    <property type="match status" value="1"/>
</dbReference>
<protein>
    <submittedName>
        <fullName evidence="1">Uncharacterized protein</fullName>
    </submittedName>
</protein>
<dbReference type="Gene3D" id="1.25.40.10">
    <property type="entry name" value="Tetratricopeptide repeat domain"/>
    <property type="match status" value="1"/>
</dbReference>
<dbReference type="InterPro" id="IPR011990">
    <property type="entry name" value="TPR-like_helical_dom_sf"/>
</dbReference>
<organism evidence="1">
    <name type="scientific">marine sediment metagenome</name>
    <dbReference type="NCBI Taxonomy" id="412755"/>
    <lineage>
        <taxon>unclassified sequences</taxon>
        <taxon>metagenomes</taxon>
        <taxon>ecological metagenomes</taxon>
    </lineage>
</organism>
<accession>X1G5C2</accession>
<gene>
    <name evidence="1" type="ORF">S03H2_30030</name>
</gene>
<sequence>MLDGYPDDKDLLVYKAYWLQYLARKEEAIEVIQNLIEEYPNKGIYHDTYGEMLMSFQDYENAKNEFLKSIEISSDDWYTFQTYIKLGICYRELGNLEFALENLKRGKKFIEKSRSDEETKQKWLQIADLFLAEIELML</sequence>
<name>X1G5C2_9ZZZZ</name>
<dbReference type="InterPro" id="IPR019734">
    <property type="entry name" value="TPR_rpt"/>
</dbReference>